<dbReference type="EMBL" id="CZQE01000195">
    <property type="protein sequence ID" value="CUS44931.1"/>
    <property type="molecule type" value="Genomic_DNA"/>
</dbReference>
<dbReference type="PROSITE" id="PS51184">
    <property type="entry name" value="JMJC"/>
    <property type="match status" value="1"/>
</dbReference>
<dbReference type="Pfam" id="PF13621">
    <property type="entry name" value="Cupin_8"/>
    <property type="match status" value="1"/>
</dbReference>
<dbReference type="InterPro" id="IPR041667">
    <property type="entry name" value="Cupin_8"/>
</dbReference>
<dbReference type="PANTHER" id="PTHR12461:SF105">
    <property type="entry name" value="HYPOXIA-INDUCIBLE FACTOR 1-ALPHA INHIBITOR"/>
    <property type="match status" value="1"/>
</dbReference>
<name>A0A160TKD9_9ZZZZ</name>
<dbReference type="AlphaFoldDB" id="A0A160TKD9"/>
<sequence>MPDVAKYPAERVADPVTFREEIVGQCRPVVLRGLVRDWPAIVAARESPAAFARYLAPFDAGHELEAFFGAPRIAGKYYYDEALQGFNFERRRMRFREALEAILAGLDHADAGSIYAGSLATEDYLPGLVGQNPLPMVPGVRPRIWIGHASNVSAHYDTMDNLACVVAGRRRFTLYDPRLIDSLYVGPIDHTMAGQPVSLAAAAAPGDARYPRFEAARDQALVAELEPGDALYLPKLWWHQVESTAPFNVLVNYWWDAFSAGPDAPHTTLLLAMIAIAERPAGERAAWKALFDHYVFRENGHPLAHLPPDRHGILGPLRDNYGRIRAYVMQMLRGG</sequence>
<proteinExistence type="predicted"/>
<dbReference type="Gene3D" id="2.60.120.10">
    <property type="entry name" value="Jelly Rolls"/>
    <property type="match status" value="1"/>
</dbReference>
<dbReference type="InterPro" id="IPR003347">
    <property type="entry name" value="JmjC_dom"/>
</dbReference>
<feature type="domain" description="JmjC" evidence="1">
    <location>
        <begin position="114"/>
        <end position="272"/>
    </location>
</feature>
<dbReference type="InterPro" id="IPR014710">
    <property type="entry name" value="RmlC-like_jellyroll"/>
</dbReference>
<dbReference type="SMART" id="SM00558">
    <property type="entry name" value="JmjC"/>
    <property type="match status" value="1"/>
</dbReference>
<organism evidence="2">
    <name type="scientific">hydrothermal vent metagenome</name>
    <dbReference type="NCBI Taxonomy" id="652676"/>
    <lineage>
        <taxon>unclassified sequences</taxon>
        <taxon>metagenomes</taxon>
        <taxon>ecological metagenomes</taxon>
    </lineage>
</organism>
<dbReference type="SUPFAM" id="SSF51197">
    <property type="entry name" value="Clavaminate synthase-like"/>
    <property type="match status" value="1"/>
</dbReference>
<accession>A0A160TKD9</accession>
<evidence type="ECO:0000313" key="2">
    <source>
        <dbReference type="EMBL" id="CUS44931.1"/>
    </source>
</evidence>
<evidence type="ECO:0000259" key="1">
    <source>
        <dbReference type="PROSITE" id="PS51184"/>
    </source>
</evidence>
<protein>
    <submittedName>
        <fullName evidence="2">Pass1-related protein</fullName>
    </submittedName>
</protein>
<dbReference type="PANTHER" id="PTHR12461">
    <property type="entry name" value="HYPOXIA-INDUCIBLE FACTOR 1 ALPHA INHIBITOR-RELATED"/>
    <property type="match status" value="1"/>
</dbReference>
<reference evidence="2" key="1">
    <citation type="submission" date="2015-10" db="EMBL/GenBank/DDBJ databases">
        <authorList>
            <person name="Gilbert D.G."/>
        </authorList>
    </citation>
    <scope>NUCLEOTIDE SEQUENCE</scope>
</reference>
<gene>
    <name evidence="2" type="ORF">MGWOODY_Smn3859</name>
</gene>